<evidence type="ECO:0000313" key="6">
    <source>
        <dbReference type="Proteomes" id="UP001595528"/>
    </source>
</evidence>
<feature type="binding site" evidence="4">
    <location>
        <position position="358"/>
    </location>
    <ligand>
        <name>Mg(2+)</name>
        <dbReference type="ChEBI" id="CHEBI:18420"/>
        <note>structural</note>
    </ligand>
</feature>
<dbReference type="InterPro" id="IPR014086">
    <property type="entry name" value="AtzD/Barbiturase"/>
</dbReference>
<evidence type="ECO:0000256" key="1">
    <source>
        <dbReference type="ARBA" id="ARBA00010947"/>
    </source>
</evidence>
<feature type="active site" description="Nucleophile" evidence="4">
    <location>
        <position position="233"/>
    </location>
</feature>
<feature type="site" description="Important for substrate specificity" evidence="4">
    <location>
        <position position="327"/>
    </location>
</feature>
<dbReference type="RefSeq" id="WP_379901048.1">
    <property type="nucleotide sequence ID" value="NZ_JBHRTR010000028.1"/>
</dbReference>
<feature type="binding site" evidence="4">
    <location>
        <position position="304"/>
    </location>
    <ligand>
        <name>Mg(2+)</name>
        <dbReference type="ChEBI" id="CHEBI:18420"/>
        <note>structural</note>
    </ligand>
</feature>
<proteinExistence type="inferred from homology"/>
<dbReference type="EMBL" id="JBHRTR010000028">
    <property type="protein sequence ID" value="MFC3228177.1"/>
    <property type="molecule type" value="Genomic_DNA"/>
</dbReference>
<keyword evidence="3 4" id="KW-0378">Hydrolase</keyword>
<keyword evidence="4" id="KW-0479">Metal-binding</keyword>
<feature type="binding site" evidence="4">
    <location>
        <begin position="84"/>
        <end position="85"/>
    </location>
    <ligand>
        <name>substrate</name>
    </ligand>
</feature>
<comment type="subunit">
    <text evidence="2 4">Homotetramer.</text>
</comment>
<dbReference type="InterPro" id="IPR043006">
    <property type="entry name" value="AtzD/Barbiturase_RUB"/>
</dbReference>
<feature type="binding site" evidence="4">
    <location>
        <position position="356"/>
    </location>
    <ligand>
        <name>Mg(2+)</name>
        <dbReference type="ChEBI" id="CHEBI:18420"/>
        <note>structural</note>
    </ligand>
</feature>
<feature type="active site" evidence="4">
    <location>
        <position position="163"/>
    </location>
</feature>
<reference evidence="6" key="1">
    <citation type="journal article" date="2019" name="Int. J. Syst. Evol. Microbiol.">
        <title>The Global Catalogue of Microorganisms (GCM) 10K type strain sequencing project: providing services to taxonomists for standard genome sequencing and annotation.</title>
        <authorList>
            <consortium name="The Broad Institute Genomics Platform"/>
            <consortium name="The Broad Institute Genome Sequencing Center for Infectious Disease"/>
            <person name="Wu L."/>
            <person name="Ma J."/>
        </authorList>
    </citation>
    <scope>NUCLEOTIDE SEQUENCE [LARGE SCALE GENOMIC DNA]</scope>
    <source>
        <strain evidence="6">KCTC 42964</strain>
    </source>
</reference>
<keyword evidence="4" id="KW-0460">Magnesium</keyword>
<gene>
    <name evidence="5" type="ORF">ACFOGJ_13105</name>
</gene>
<evidence type="ECO:0000256" key="3">
    <source>
        <dbReference type="ARBA" id="ARBA00022801"/>
    </source>
</evidence>
<dbReference type="Pfam" id="PF09663">
    <property type="entry name" value="Amido_AtzD_TrzD"/>
    <property type="match status" value="1"/>
</dbReference>
<dbReference type="Gene3D" id="3.30.1330.160">
    <property type="entry name" value="Cyanuric acid hydrolase/Barbituras, RU C"/>
    <property type="match status" value="1"/>
</dbReference>
<sequence length="371" mass="38065">MPKPACLTFRVPMRDPADTSGVAALFDSGRIRPEEVVAVLGKTEGNGCVNDFTRGYATMALRGLLAARLGVAPAATGHVPMVMSGGTEGGLSPHFLVIAVRRDGTPPGADGAALAIGVTTTHSFAPWELGRMAQLRETAGAVRRAMADAAIAGPQDVHLVQIKCPLLTQAKIEAARQAGRDTCTDDTYASMGFSRGASALGVAVALGELAEDGLSDAVIDHDHGLWSARASTSAGSEIDHAELIVLGNSTGWGGDAVIAHGVMQDGIDAGAMHEVLDRLGIAPVRGQLTGEDRARIRAVIAKAEPPRAGGIRGARHIMWDDSDINPTRHARALVGGVLAGMIGTTELFVSGGAEHQGPDGGGPIAVIAART</sequence>
<dbReference type="NCBIfam" id="TIGR02714">
    <property type="entry name" value="amido_AtzD_TrzD"/>
    <property type="match status" value="1"/>
</dbReference>
<dbReference type="InterPro" id="IPR043008">
    <property type="entry name" value="AtzD/Barbiturase_RUA"/>
</dbReference>
<comment type="activity regulation">
    <text evidence="4">Inhibited by barbituric acid.</text>
</comment>
<comment type="function">
    <text evidence="4">Responsible for the hydrolysis of cyanuric acid, an intermediate formed during catabolism of s-triazine based compounds in herbicides such as atrazine and polymers such as melamine. Catalyzes the hydrolytic opening of the s-triazine ring of cyanuric acid (2,4,6-trihydroxy-s-triazine) to yield carbon dioxide and carboxybiuret, which spontaneously decarboxylates to biuret.</text>
</comment>
<comment type="caution">
    <text evidence="4">Lacks conserved residue(s) required for the propagation of feature annotation.</text>
</comment>
<evidence type="ECO:0000313" key="5">
    <source>
        <dbReference type="EMBL" id="MFC3228177.1"/>
    </source>
</evidence>
<dbReference type="InterPro" id="IPR043007">
    <property type="entry name" value="AtzD/Barbiturase_RUC"/>
</dbReference>
<keyword evidence="6" id="KW-1185">Reference proteome</keyword>
<feature type="region of interest" description="RU A" evidence="4">
    <location>
        <begin position="1"/>
        <end position="104"/>
    </location>
</feature>
<name>A0ABV7L0Q5_9PROT</name>
<feature type="binding site" evidence="4">
    <location>
        <position position="331"/>
    </location>
    <ligand>
        <name>substrate</name>
    </ligand>
</feature>
<feature type="binding site" evidence="4">
    <location>
        <position position="361"/>
    </location>
    <ligand>
        <name>Mg(2+)</name>
        <dbReference type="ChEBI" id="CHEBI:18420"/>
        <note>structural</note>
    </ligand>
</feature>
<protein>
    <recommendedName>
        <fullName evidence="4">Cyanuric acid amidohydrolase</fullName>
        <shortName evidence="4">CAH</shortName>
        <ecNumber evidence="4">3.5.2.15</ecNumber>
    </recommendedName>
</protein>
<comment type="pathway">
    <text evidence="4">Xenobiotic degradation; atrazine degradation; biuret from cyanurate: step 1/1.</text>
</comment>
<comment type="domain">
    <text evidence="4">The monomer structure is formed from three repeating units (RUs) that share the same structure as one another. The monomer, the active site and substrate all possess threefold rotational symmetry, to the extent that the active site possesses three potential Ser-Lys catalytic dyads. It is possible that any or all of the three active-site serines may act as nucleophile (albeit only one can do so per catalytic cycle).</text>
</comment>
<comment type="similarity">
    <text evidence="1 4">Belongs to the cyclic amide hydrolase (CyAH) family.</text>
</comment>
<accession>A0ABV7L0Q5</accession>
<feature type="region of interest" description="RU C" evidence="4">
    <location>
        <begin position="256"/>
        <end position="371"/>
    </location>
</feature>
<feature type="binding site" evidence="4">
    <location>
        <position position="357"/>
    </location>
    <ligand>
        <name>Mg(2+)</name>
        <dbReference type="ChEBI" id="CHEBI:18420"/>
        <note>structural</note>
    </ligand>
</feature>
<feature type="binding site" evidence="4">
    <location>
        <begin position="350"/>
        <end position="351"/>
    </location>
    <ligand>
        <name>substrate</name>
    </ligand>
</feature>
<dbReference type="Gene3D" id="3.30.1330.170">
    <property type="entry name" value="Cyanuric acid hydrolase/Barbiturase, RU A"/>
    <property type="match status" value="1"/>
</dbReference>
<evidence type="ECO:0000256" key="4">
    <source>
        <dbReference type="HAMAP-Rule" id="MF_01989"/>
    </source>
</evidence>
<organism evidence="5 6">
    <name type="scientific">Marinibaculum pumilum</name>
    <dbReference type="NCBI Taxonomy" id="1766165"/>
    <lineage>
        <taxon>Bacteria</taxon>
        <taxon>Pseudomonadati</taxon>
        <taxon>Pseudomonadota</taxon>
        <taxon>Alphaproteobacteria</taxon>
        <taxon>Rhodospirillales</taxon>
        <taxon>Rhodospirillaceae</taxon>
        <taxon>Marinibaculum</taxon>
    </lineage>
</organism>
<feature type="region of interest" description="RU B" evidence="4">
    <location>
        <begin position="113"/>
        <end position="250"/>
    </location>
</feature>
<dbReference type="Proteomes" id="UP001595528">
    <property type="component" value="Unassembled WGS sequence"/>
</dbReference>
<dbReference type="EC" id="3.5.2.15" evidence="4"/>
<feature type="binding site" evidence="4">
    <location>
        <position position="353"/>
    </location>
    <ligand>
        <name>Mg(2+)</name>
        <dbReference type="ChEBI" id="CHEBI:18420"/>
        <note>structural</note>
    </ligand>
</feature>
<feature type="binding site" evidence="4">
    <location>
        <begin position="233"/>
        <end position="234"/>
    </location>
    <ligand>
        <name>substrate</name>
    </ligand>
</feature>
<feature type="binding site" evidence="4">
    <location>
        <position position="195"/>
    </location>
    <ligand>
        <name>substrate</name>
    </ligand>
</feature>
<feature type="binding site" evidence="4">
    <location>
        <position position="54"/>
    </location>
    <ligand>
        <name>substrate</name>
    </ligand>
</feature>
<dbReference type="Gene3D" id="3.30.1330.180">
    <property type="entry name" value="Cyanuric acid hydrolase/Barbiturase, RU B"/>
    <property type="match status" value="1"/>
</dbReference>
<comment type="caution">
    <text evidence="5">The sequence shown here is derived from an EMBL/GenBank/DDBJ whole genome shotgun (WGS) entry which is preliminary data.</text>
</comment>
<comment type="catalytic activity">
    <reaction evidence="4">
        <text>cyanurate + H2O = 1-carboxybiuret + H(+)</text>
        <dbReference type="Rhea" id="RHEA:70363"/>
        <dbReference type="ChEBI" id="CHEBI:15377"/>
        <dbReference type="ChEBI" id="CHEBI:15378"/>
        <dbReference type="ChEBI" id="CHEBI:38028"/>
        <dbReference type="ChEBI" id="CHEBI:142864"/>
        <dbReference type="EC" id="3.5.2.15"/>
    </reaction>
</comment>
<evidence type="ECO:0000256" key="2">
    <source>
        <dbReference type="ARBA" id="ARBA00011881"/>
    </source>
</evidence>
<dbReference type="HAMAP" id="MF_01989">
    <property type="entry name" value="Cyc_amidohydrol"/>
    <property type="match status" value="1"/>
</dbReference>